<dbReference type="EMBL" id="FXAM01000007">
    <property type="protein sequence ID" value="SMF97905.1"/>
    <property type="molecule type" value="Genomic_DNA"/>
</dbReference>
<dbReference type="InterPro" id="IPR008893">
    <property type="entry name" value="WGR_domain"/>
</dbReference>
<dbReference type="CDD" id="cd07996">
    <property type="entry name" value="WGR_MMR_like"/>
    <property type="match status" value="1"/>
</dbReference>
<organism evidence="2 3">
    <name type="scientific">Methylomagnum ishizawai</name>
    <dbReference type="NCBI Taxonomy" id="1760988"/>
    <lineage>
        <taxon>Bacteria</taxon>
        <taxon>Pseudomonadati</taxon>
        <taxon>Pseudomonadota</taxon>
        <taxon>Gammaproteobacteria</taxon>
        <taxon>Methylococcales</taxon>
        <taxon>Methylococcaceae</taxon>
        <taxon>Methylomagnum</taxon>
    </lineage>
</organism>
<name>A0A1Y6DER3_9GAMM</name>
<dbReference type="Proteomes" id="UP000192923">
    <property type="component" value="Unassembled WGS sequence"/>
</dbReference>
<dbReference type="InterPro" id="IPR049809">
    <property type="entry name" value="YehF/YfeS-like_WGR"/>
</dbReference>
<evidence type="ECO:0000313" key="2">
    <source>
        <dbReference type="EMBL" id="SMF97905.1"/>
    </source>
</evidence>
<sequence length="115" mass="13101">MFEFSILLEACNPEKKHWRSYFVASGKDLLGDWVVEVSYGRIGARGHRKTKVCADQEAAREEVLKCLERRVNAPKRLGVPYKVKSIACPENSAPSFWCPPELLQANILQNKQQLI</sequence>
<accession>A0A1Y6DER3</accession>
<reference evidence="2 3" key="1">
    <citation type="submission" date="2016-12" db="EMBL/GenBank/DDBJ databases">
        <authorList>
            <person name="Song W.-J."/>
            <person name="Kurnit D.M."/>
        </authorList>
    </citation>
    <scope>NUCLEOTIDE SEQUENCE [LARGE SCALE GENOMIC DNA]</scope>
    <source>
        <strain evidence="2 3">175</strain>
    </source>
</reference>
<gene>
    <name evidence="2" type="ORF">SAMN02949497_4761</name>
</gene>
<dbReference type="STRING" id="1760988.SAMN02949497_4761"/>
<feature type="domain" description="WGR" evidence="1">
    <location>
        <begin position="5"/>
        <end position="68"/>
    </location>
</feature>
<dbReference type="SUPFAM" id="SSF142921">
    <property type="entry name" value="WGR domain-like"/>
    <property type="match status" value="1"/>
</dbReference>
<dbReference type="RefSeq" id="WP_085216904.1">
    <property type="nucleotide sequence ID" value="NZ_FXAM01000007.1"/>
</dbReference>
<dbReference type="Pfam" id="PF05406">
    <property type="entry name" value="WGR"/>
    <property type="match status" value="1"/>
</dbReference>
<evidence type="ECO:0000259" key="1">
    <source>
        <dbReference type="Pfam" id="PF05406"/>
    </source>
</evidence>
<keyword evidence="3" id="KW-1185">Reference proteome</keyword>
<proteinExistence type="predicted"/>
<protein>
    <submittedName>
        <fullName evidence="2">WGR domain-containing protein</fullName>
    </submittedName>
</protein>
<dbReference type="AlphaFoldDB" id="A0A1Y6DER3"/>
<dbReference type="InterPro" id="IPR036930">
    <property type="entry name" value="WGR_dom_sf"/>
</dbReference>
<evidence type="ECO:0000313" key="3">
    <source>
        <dbReference type="Proteomes" id="UP000192923"/>
    </source>
</evidence>
<dbReference type="OrthoDB" id="5801306at2"/>